<proteinExistence type="predicted"/>
<sequence length="330" mass="35496">MDTRHWFVTPIPTRPPFDGELIPVLDAFCAAIPRLTADTIEEIRDLAANGLPGRPKPDLTVGGAVRIDEYTFPAPNGNLAATVLTPTSGPGPWPLMYYIHGGGVVSGTRYSALDEVVPHVAEGRAVIVSIEYGLAPENPQPGPVDECYAGLEWAAGNAATLNIDPDRIMVIGFSGGGNLAAGVALMARDRGLRGLTHQVLGCPMLDDRLETPSSQMMDGEGVWDRNENLWAWNALLGDRRGSDNVSPYEAPARAQDLSGLPRTFIDVGSVECFRDEAIAYAQRLSQAGVSVDLHMWGGGFHGFDIGIRQPAISQASLAVRDEFIRRALER</sequence>
<dbReference type="SUPFAM" id="SSF53474">
    <property type="entry name" value="alpha/beta-Hydrolases"/>
    <property type="match status" value="1"/>
</dbReference>
<evidence type="ECO:0000313" key="4">
    <source>
        <dbReference type="Proteomes" id="UP000187001"/>
    </source>
</evidence>
<keyword evidence="1" id="KW-0378">Hydrolase</keyword>
<name>A0ABD6QF37_MYCFO</name>
<dbReference type="InterPro" id="IPR050300">
    <property type="entry name" value="GDXG_lipolytic_enzyme"/>
</dbReference>
<dbReference type="Proteomes" id="UP000187001">
    <property type="component" value="Unassembled WGS sequence"/>
</dbReference>
<gene>
    <name evidence="3" type="ORF">A5742_12860</name>
</gene>
<evidence type="ECO:0000259" key="2">
    <source>
        <dbReference type="Pfam" id="PF07859"/>
    </source>
</evidence>
<accession>A0ABD6QF37</accession>
<evidence type="ECO:0000313" key="3">
    <source>
        <dbReference type="EMBL" id="OMC35079.1"/>
    </source>
</evidence>
<dbReference type="AlphaFoldDB" id="A0ABD6QF37"/>
<dbReference type="InterPro" id="IPR029058">
    <property type="entry name" value="AB_hydrolase_fold"/>
</dbReference>
<dbReference type="PANTHER" id="PTHR48081">
    <property type="entry name" value="AB HYDROLASE SUPERFAMILY PROTEIN C4A8.06C"/>
    <property type="match status" value="1"/>
</dbReference>
<dbReference type="Gene3D" id="3.40.50.1820">
    <property type="entry name" value="alpha/beta hydrolase"/>
    <property type="match status" value="1"/>
</dbReference>
<dbReference type="PANTHER" id="PTHR48081:SF8">
    <property type="entry name" value="ALPHA_BETA HYDROLASE FOLD-3 DOMAIN-CONTAINING PROTEIN-RELATED"/>
    <property type="match status" value="1"/>
</dbReference>
<feature type="domain" description="Alpha/beta hydrolase fold-3" evidence="2">
    <location>
        <begin position="97"/>
        <end position="303"/>
    </location>
</feature>
<protein>
    <submittedName>
        <fullName evidence="3">Esterase</fullName>
    </submittedName>
</protein>
<organism evidence="3 4">
    <name type="scientific">Mycolicibacterium fortuitum</name>
    <name type="common">Mycobacterium fortuitum</name>
    <dbReference type="NCBI Taxonomy" id="1766"/>
    <lineage>
        <taxon>Bacteria</taxon>
        <taxon>Bacillati</taxon>
        <taxon>Actinomycetota</taxon>
        <taxon>Actinomycetes</taxon>
        <taxon>Mycobacteriales</taxon>
        <taxon>Mycobacteriaceae</taxon>
        <taxon>Mycolicibacterium</taxon>
    </lineage>
</organism>
<reference evidence="3 4" key="1">
    <citation type="submission" date="2016-07" db="EMBL/GenBank/DDBJ databases">
        <authorList>
            <person name="Sutton G."/>
            <person name="Brinkac L."/>
            <person name="Sanka R."/>
            <person name="Adams M."/>
            <person name="Lau E."/>
            <person name="Kumar A."/>
            <person name="Macaden R."/>
        </authorList>
    </citation>
    <scope>NUCLEOTIDE SEQUENCE [LARGE SCALE GENOMIC DNA]</scope>
    <source>
        <strain evidence="3 4">GA-0871</strain>
    </source>
</reference>
<comment type="caution">
    <text evidence="3">The sequence shown here is derived from an EMBL/GenBank/DDBJ whole genome shotgun (WGS) entry which is preliminary data.</text>
</comment>
<dbReference type="EMBL" id="MBER01000163">
    <property type="protein sequence ID" value="OMC35079.1"/>
    <property type="molecule type" value="Genomic_DNA"/>
</dbReference>
<dbReference type="RefSeq" id="WP_076207724.1">
    <property type="nucleotide sequence ID" value="NZ_MBER01000163.1"/>
</dbReference>
<dbReference type="InterPro" id="IPR013094">
    <property type="entry name" value="AB_hydrolase_3"/>
</dbReference>
<dbReference type="GO" id="GO:0016787">
    <property type="term" value="F:hydrolase activity"/>
    <property type="evidence" value="ECO:0007669"/>
    <property type="project" value="UniProtKB-KW"/>
</dbReference>
<evidence type="ECO:0000256" key="1">
    <source>
        <dbReference type="ARBA" id="ARBA00022801"/>
    </source>
</evidence>
<dbReference type="Pfam" id="PF07859">
    <property type="entry name" value="Abhydrolase_3"/>
    <property type="match status" value="1"/>
</dbReference>